<evidence type="ECO:0000256" key="4">
    <source>
        <dbReference type="RuleBase" id="RU003953"/>
    </source>
</evidence>
<keyword evidence="2 4" id="KW-0808">Transferase</keyword>
<name>L0P1U5_PHYED</name>
<evidence type="ECO:0000256" key="3">
    <source>
        <dbReference type="ARBA" id="ARBA00022741"/>
    </source>
</evidence>
<dbReference type="EMBL" id="FO203444">
    <property type="protein sequence ID" value="CCI55441.1"/>
    <property type="molecule type" value="Genomic_DNA"/>
</dbReference>
<feature type="compositionally biased region" description="Polar residues" evidence="5">
    <location>
        <begin position="497"/>
        <end position="508"/>
    </location>
</feature>
<evidence type="ECO:0000256" key="2">
    <source>
        <dbReference type="ARBA" id="ARBA00022679"/>
    </source>
</evidence>
<feature type="compositionally biased region" description="Basic and acidic residues" evidence="5">
    <location>
        <begin position="576"/>
        <end position="585"/>
    </location>
</feature>
<dbReference type="PANTHER" id="PTHR43051">
    <property type="entry name" value="POLYNUCLEOTIDE ADENYLYLTRANSFERASE FAMILY PROTEIN"/>
    <property type="match status" value="1"/>
</dbReference>
<dbReference type="AlphaFoldDB" id="L0P1U5"/>
<dbReference type="GO" id="GO:0000166">
    <property type="term" value="F:nucleotide binding"/>
    <property type="evidence" value="ECO:0007669"/>
    <property type="project" value="UniProtKB-KW"/>
</dbReference>
<keyword evidence="3" id="KW-0547">Nucleotide-binding</keyword>
<dbReference type="GO" id="GO:0016779">
    <property type="term" value="F:nucleotidyltransferase activity"/>
    <property type="evidence" value="ECO:0007669"/>
    <property type="project" value="InterPro"/>
</dbReference>
<proteinExistence type="inferred from homology"/>
<dbReference type="Gene3D" id="3.30.460.10">
    <property type="entry name" value="Beta Polymerase, domain 2"/>
    <property type="match status" value="1"/>
</dbReference>
<dbReference type="InterPro" id="IPR043519">
    <property type="entry name" value="NT_sf"/>
</dbReference>
<evidence type="ECO:0000256" key="1">
    <source>
        <dbReference type="ARBA" id="ARBA00007265"/>
    </source>
</evidence>
<feature type="region of interest" description="Disordered" evidence="5">
    <location>
        <begin position="485"/>
        <end position="603"/>
    </location>
</feature>
<dbReference type="Pfam" id="PF01743">
    <property type="entry name" value="PolyA_pol"/>
    <property type="match status" value="1"/>
</dbReference>
<feature type="compositionally biased region" description="Polar residues" evidence="5">
    <location>
        <begin position="211"/>
        <end position="221"/>
    </location>
</feature>
<dbReference type="SUPFAM" id="SSF81301">
    <property type="entry name" value="Nucleotidyltransferase"/>
    <property type="match status" value="1"/>
</dbReference>
<dbReference type="InterPro" id="IPR052191">
    <property type="entry name" value="tRNA_ntf/polyA_polymerase_I"/>
</dbReference>
<dbReference type="InterPro" id="IPR002646">
    <property type="entry name" value="PolA_pol_head_dom"/>
</dbReference>
<keyword evidence="4" id="KW-0694">RNA-binding</keyword>
<dbReference type="SUPFAM" id="SSF81891">
    <property type="entry name" value="Poly A polymerase C-terminal region-like"/>
    <property type="match status" value="1"/>
</dbReference>
<feature type="compositionally biased region" description="Polar residues" evidence="5">
    <location>
        <begin position="230"/>
        <end position="239"/>
    </location>
</feature>
<sequence>MKEGDGGGLRNGRSSPAPRPGFDAYLVGGCVRDLLLKRAPKDFDVITTASLQQIKRRVFKRCIIIGRRFPICQINMHGSIIEVSSFRTNDNYVKGSEEVDCSDDLNGYDEGDILRWKNSMKRDFTINSLFFNPSIHRIYDYVNGVRDVRNNKTRLMMEMKYMLSHGAAESSVRLLRKYGLLDILLPFQAAYLSDQIKGKSSDRDLMLMPKSHQSTPEATENWSEEKKASSDGSTKISQNTKKVTVVELSRNRDELTQHVNWVRNVRSSDPKIDKAPYKMAIACGVLKRRTISRPKMNTKLHRNICHALISKTNTSKDILNVLLLGEVVAIRRRSDLNPKEVTKKTQIRHQELLTEMLLHKGDVLRVISSDDHIIHIEERPTPRRGVNKEGRVVITGGEAGSSDNKGETVEPSTRGLFEPIERAIKTINHTIRDRIPKGWLYVNLLTQLTIEKGTLDVQLRYGPLSNRDHSKESASSGHRYLYEHEHQDKSTGEEAKSQANATPQTSAGRSHPQWHRVAEENASGAQLRRATQTGRAPGPSPVQHWRSPEPSNLHHQEELSELATEGEVHNLLPEVRPVEPNRSEWDGEGAVGGSHLEHRGGADVEVRGWRGRIGSQDGRTDQAVAGGGQGAVGAGWVAVAGVAAAWAKRCSGRESQQTGPAVIGEETQQLGAEATKIKWERPDPSGGGQTGQVPSGAKQGSDALGESADGQPGSGSKGHGASDRASRSRVSGGETE</sequence>
<gene>
    <name evidence="8" type="primary">PH01B031C15.24</name>
</gene>
<feature type="region of interest" description="Disordered" evidence="5">
    <location>
        <begin position="206"/>
        <end position="239"/>
    </location>
</feature>
<dbReference type="GO" id="GO:0003723">
    <property type="term" value="F:RNA binding"/>
    <property type="evidence" value="ECO:0007669"/>
    <property type="project" value="UniProtKB-KW"/>
</dbReference>
<organism evidence="8">
    <name type="scientific">Phyllostachys edulis</name>
    <name type="common">Tortoise shell bamboo</name>
    <name type="synonym">Bambusa edulis</name>
    <dbReference type="NCBI Taxonomy" id="38705"/>
    <lineage>
        <taxon>Eukaryota</taxon>
        <taxon>Viridiplantae</taxon>
        <taxon>Streptophyta</taxon>
        <taxon>Embryophyta</taxon>
        <taxon>Tracheophyta</taxon>
        <taxon>Spermatophyta</taxon>
        <taxon>Magnoliopsida</taxon>
        <taxon>Liliopsida</taxon>
        <taxon>Poales</taxon>
        <taxon>Poaceae</taxon>
        <taxon>BOP clade</taxon>
        <taxon>Bambusoideae</taxon>
        <taxon>Arundinarodae</taxon>
        <taxon>Arundinarieae</taxon>
        <taxon>Arundinariinae</taxon>
        <taxon>Phyllostachys</taxon>
    </lineage>
</organism>
<accession>L0P1U5</accession>
<dbReference type="InterPro" id="IPR032828">
    <property type="entry name" value="PolyA_RNA-bd"/>
</dbReference>
<protein>
    <submittedName>
        <fullName evidence="8">PH01B031C15.24 protein</fullName>
    </submittedName>
</protein>
<dbReference type="CDD" id="cd05398">
    <property type="entry name" value="NT_ClassII-CCAase"/>
    <property type="match status" value="1"/>
</dbReference>
<dbReference type="PANTHER" id="PTHR43051:SF1">
    <property type="entry name" value="POLYNUCLEOTIDE ADENYLYLTRANSFERASE FAMILY PROTEIN"/>
    <property type="match status" value="1"/>
</dbReference>
<reference evidence="8" key="1">
    <citation type="submission" date="2012-05" db="EMBL/GenBank/DDBJ databases">
        <authorList>
            <person name="Han B."/>
            <person name="Lu Y."/>
            <person name="Feng Q."/>
            <person name="Zhao Q."/>
            <person name="Lu T.T."/>
            <person name="Li Y."/>
            <person name="Liu K.Y."/>
            <person name="Huang X.H."/>
            <person name="Fan D.L."/>
            <person name="Weng Q.J."/>
            <person name="Zhang L."/>
            <person name="Lu Y.Q."/>
            <person name="Guo Y.L."/>
            <person name="Li W.J."/>
            <person name="Zhou C.C."/>
            <person name="Lu H.Y."/>
            <person name="Huang T."/>
            <person name="Zhu C.R."/>
            <person name="Zhao Y."/>
            <person name="Hu T."/>
            <person name="Yao N."/>
        </authorList>
    </citation>
    <scope>NUCLEOTIDE SEQUENCE</scope>
</reference>
<evidence type="ECO:0000259" key="6">
    <source>
        <dbReference type="Pfam" id="PF01743"/>
    </source>
</evidence>
<feature type="domain" description="Poly A polymerase head" evidence="6">
    <location>
        <begin position="24"/>
        <end position="152"/>
    </location>
</feature>
<dbReference type="Pfam" id="PF12627">
    <property type="entry name" value="PolyA_pol_RNAbd"/>
    <property type="match status" value="1"/>
</dbReference>
<feature type="domain" description="tRNA nucleotidyltransferase/poly(A) polymerase RNA and SrmB- binding" evidence="7">
    <location>
        <begin position="153"/>
        <end position="191"/>
    </location>
</feature>
<comment type="similarity">
    <text evidence="1 4">Belongs to the tRNA nucleotidyltransferase/poly(A) polymerase family.</text>
</comment>
<evidence type="ECO:0000259" key="7">
    <source>
        <dbReference type="Pfam" id="PF12627"/>
    </source>
</evidence>
<feature type="compositionally biased region" description="Basic and acidic residues" evidence="5">
    <location>
        <begin position="485"/>
        <end position="496"/>
    </location>
</feature>
<evidence type="ECO:0000256" key="5">
    <source>
        <dbReference type="SAM" id="MobiDB-lite"/>
    </source>
</evidence>
<dbReference type="GO" id="GO:0001680">
    <property type="term" value="P:tRNA 3'-terminal CCA addition"/>
    <property type="evidence" value="ECO:0007669"/>
    <property type="project" value="UniProtKB-ARBA"/>
</dbReference>
<feature type="region of interest" description="Disordered" evidence="5">
    <location>
        <begin position="671"/>
        <end position="736"/>
    </location>
</feature>
<evidence type="ECO:0000313" key="8">
    <source>
        <dbReference type="EMBL" id="CCI55441.1"/>
    </source>
</evidence>